<keyword evidence="2" id="KW-0238">DNA-binding</keyword>
<dbReference type="InterPro" id="IPR002577">
    <property type="entry name" value="HTH_HxlR"/>
</dbReference>
<organism evidence="5 6">
    <name type="scientific">Pseudobacter ginsenosidimutans</name>
    <dbReference type="NCBI Taxonomy" id="661488"/>
    <lineage>
        <taxon>Bacteria</taxon>
        <taxon>Pseudomonadati</taxon>
        <taxon>Bacteroidota</taxon>
        <taxon>Chitinophagia</taxon>
        <taxon>Chitinophagales</taxon>
        <taxon>Chitinophagaceae</taxon>
        <taxon>Pseudobacter</taxon>
    </lineage>
</organism>
<dbReference type="InterPro" id="IPR036390">
    <property type="entry name" value="WH_DNA-bd_sf"/>
</dbReference>
<name>A0A4Q7MUD0_9BACT</name>
<accession>A0A4Q7MUD0</accession>
<dbReference type="PROSITE" id="PS51118">
    <property type="entry name" value="HTH_HXLR"/>
    <property type="match status" value="1"/>
</dbReference>
<keyword evidence="3" id="KW-0804">Transcription</keyword>
<dbReference type="RefSeq" id="WP_130541102.1">
    <property type="nucleotide sequence ID" value="NZ_CP042431.1"/>
</dbReference>
<sequence>MYEKKIPERYECGISIAMKVLGGKWKSLIIEYIHRGVRRPSELHRTVDQANPRVINMALKELEDYGIVTKTVYPGLPLKVEYFLTRLGESILPVLDAMEQWGNKHREEIVPDYSMPDKPPCAGIPPLLTNFEFSGKLE</sequence>
<evidence type="ECO:0000259" key="4">
    <source>
        <dbReference type="PROSITE" id="PS51118"/>
    </source>
</evidence>
<evidence type="ECO:0000256" key="2">
    <source>
        <dbReference type="ARBA" id="ARBA00023125"/>
    </source>
</evidence>
<evidence type="ECO:0000313" key="5">
    <source>
        <dbReference type="EMBL" id="RZS70660.1"/>
    </source>
</evidence>
<keyword evidence="6" id="KW-1185">Reference proteome</keyword>
<gene>
    <name evidence="5" type="ORF">EV199_2553</name>
</gene>
<keyword evidence="1" id="KW-0805">Transcription regulation</keyword>
<comment type="caution">
    <text evidence="5">The sequence shown here is derived from an EMBL/GenBank/DDBJ whole genome shotgun (WGS) entry which is preliminary data.</text>
</comment>
<dbReference type="Proteomes" id="UP000293874">
    <property type="component" value="Unassembled WGS sequence"/>
</dbReference>
<dbReference type="AlphaFoldDB" id="A0A4Q7MUD0"/>
<dbReference type="InterPro" id="IPR036388">
    <property type="entry name" value="WH-like_DNA-bd_sf"/>
</dbReference>
<dbReference type="EMBL" id="SGXA01000002">
    <property type="protein sequence ID" value="RZS70660.1"/>
    <property type="molecule type" value="Genomic_DNA"/>
</dbReference>
<feature type="domain" description="HTH hxlR-type" evidence="4">
    <location>
        <begin position="12"/>
        <end position="110"/>
    </location>
</feature>
<evidence type="ECO:0000313" key="6">
    <source>
        <dbReference type="Proteomes" id="UP000293874"/>
    </source>
</evidence>
<dbReference type="PANTHER" id="PTHR33204">
    <property type="entry name" value="TRANSCRIPTIONAL REGULATOR, MARR FAMILY"/>
    <property type="match status" value="1"/>
</dbReference>
<dbReference type="OrthoDB" id="8231503at2"/>
<dbReference type="GO" id="GO:0003677">
    <property type="term" value="F:DNA binding"/>
    <property type="evidence" value="ECO:0007669"/>
    <property type="project" value="UniProtKB-KW"/>
</dbReference>
<dbReference type="SUPFAM" id="SSF46785">
    <property type="entry name" value="Winged helix' DNA-binding domain"/>
    <property type="match status" value="1"/>
</dbReference>
<evidence type="ECO:0000256" key="1">
    <source>
        <dbReference type="ARBA" id="ARBA00023015"/>
    </source>
</evidence>
<evidence type="ECO:0000256" key="3">
    <source>
        <dbReference type="ARBA" id="ARBA00023163"/>
    </source>
</evidence>
<proteinExistence type="predicted"/>
<protein>
    <submittedName>
        <fullName evidence="5">HxlR family transcriptional regulator</fullName>
    </submittedName>
</protein>
<dbReference type="Pfam" id="PF01638">
    <property type="entry name" value="HxlR"/>
    <property type="match status" value="1"/>
</dbReference>
<dbReference type="Gene3D" id="1.10.10.10">
    <property type="entry name" value="Winged helix-like DNA-binding domain superfamily/Winged helix DNA-binding domain"/>
    <property type="match status" value="1"/>
</dbReference>
<reference evidence="5 6" key="1">
    <citation type="submission" date="2019-02" db="EMBL/GenBank/DDBJ databases">
        <title>Genomic Encyclopedia of Type Strains, Phase IV (KMG-IV): sequencing the most valuable type-strain genomes for metagenomic binning, comparative biology and taxonomic classification.</title>
        <authorList>
            <person name="Goeker M."/>
        </authorList>
    </citation>
    <scope>NUCLEOTIDE SEQUENCE [LARGE SCALE GENOMIC DNA]</scope>
    <source>
        <strain evidence="5 6">DSM 18116</strain>
    </source>
</reference>